<dbReference type="Pfam" id="PF13859">
    <property type="entry name" value="BNR_3"/>
    <property type="match status" value="1"/>
</dbReference>
<accession>A0A2V2UNM6</accession>
<dbReference type="InterPro" id="IPR008377">
    <property type="entry name" value="Sialidase_trypan"/>
</dbReference>
<dbReference type="VEuPathDB" id="TriTrypDB:ECC02_003657"/>
<comment type="caution">
    <text evidence="5">The sequence shown here is derived from an EMBL/GenBank/DDBJ whole genome shotgun (WGS) entry which is preliminary data.</text>
</comment>
<gene>
    <name evidence="5" type="ORF">C4B63_148g10</name>
</gene>
<feature type="transmembrane region" description="Helical" evidence="2">
    <location>
        <begin position="54"/>
        <end position="75"/>
    </location>
</feature>
<dbReference type="SUPFAM" id="SSF50939">
    <property type="entry name" value="Sialidases"/>
    <property type="match status" value="1"/>
</dbReference>
<feature type="compositionally biased region" description="Basic and acidic residues" evidence="1">
    <location>
        <begin position="917"/>
        <end position="942"/>
    </location>
</feature>
<dbReference type="VEuPathDB" id="TriTrypDB:TcG_11336"/>
<dbReference type="CDD" id="cd15482">
    <property type="entry name" value="Sialidase_non-viral"/>
    <property type="match status" value="1"/>
</dbReference>
<dbReference type="Pfam" id="PF22925">
    <property type="entry name" value="TS_C"/>
    <property type="match status" value="1"/>
</dbReference>
<sequence length="1137" mass="124691">MGEDPLQRVAGVVGARFVCVVCWLRGCGRIPLVVRMFWRRWVSSPRPWRVAAAGAHWFPLQLFVFLLHDFFHFLYTHRKEVKQARIATVHSEGCERKSSTHTHRPHTRINILSSVAAVKAPRTHNSTCVTGSSGRRKEGRESGHQRPNMSRHLFYSAVLLLVVVLCGTSGAAHAVQTKTDVDPFTGIGWKSSQWECSTKVNEKSFSLRVPSLVEVNNSVFFVAEALRKEKGGSCSRAGIASRHLDLTDDKPTEILTEDTSLVVQFPEGVATGNVEAKDTMRPTTVVAGGSVYMLLRNQSVTTSVDKSANARDWGLLLVKGSVSGGNEIKWNETHAVTFGNDERITKFSSQLVSGGSGIKTKDGTLMFPMQATDEDGKTSLLAMRFDKSENKWKLSHQTVGSGCRDPTIVEWGEENRLLMMASCERGYRDVYASTVSGVDWYTYGQPITRVWGNSHDRKRHGVQNAFIKVTIEDKDVMLVTLPVYPKESDKDNKHKGRLHLWLTDNTRVYDVGPVSREDDDAAASSLLMKSGNEKLISLYENKKGDGSYSLVALSLREQLERIKSMVKTWKDLDSALQSCSSGSSSTVDPRKKGMCNDTVPTDGLVGFLSGNLSNNTWKDEYLCVNATVNNGERRVPNGWTFKGPGAGAVWPVGGMGQTVPYYFANNKFALVATVSIHEVPKESSSPIPLMGVRMNDTSSTVLFGVSYTHDKKWSFTLSNGAYEVGEDDGDYEDHEDDEDDEQYEYYEGRYNWQPNKTHQVMLQMDFNDWYVYVDGMLVYSRHYNGELFKEHRISHFYFGSENKGGSESSHMTMSNVLLYNHIIYRRGRKMLNASKVPIPNPGEEPRSVPGIPPRPTGEFEATPVKRNEQPHGSHAALGNGVPERQNTSPNNGLAPEAPSASILSVSTLRIPSPGKESSIEKEEETPSPKEVEAEQEVEEAHPRPQSSVEAPEGSDAPAVSSGGRGLHGTREEETETDGNSGLTSPPAPSSVGTSAHSGDEGMSVREGTTLQEEVPPPLGTEDIPKADVERPIHAEEATSPVGATERQTQETTAPLVENGDGENVGIAPGNASTLPGETKIPSESNATSLSDHGILPEHELLGDLSGMAVFAESTVHGCVSRVFLLLLLGLWGTAAFC</sequence>
<evidence type="ECO:0000259" key="3">
    <source>
        <dbReference type="Pfam" id="PF13859"/>
    </source>
</evidence>
<feature type="transmembrane region" description="Helical" evidence="2">
    <location>
        <begin position="12"/>
        <end position="34"/>
    </location>
</feature>
<dbReference type="VEuPathDB" id="TriTrypDB:TcCL_ESM07641"/>
<proteinExistence type="predicted"/>
<dbReference type="VEuPathDB" id="TriTrypDB:TCDM_08972"/>
<dbReference type="Gene3D" id="2.60.120.200">
    <property type="match status" value="1"/>
</dbReference>
<keyword evidence="2" id="KW-0472">Membrane</keyword>
<dbReference type="Pfam" id="PF11052">
    <property type="entry name" value="Tr-sialidase_C"/>
    <property type="match status" value="1"/>
</dbReference>
<dbReference type="InterPro" id="IPR013320">
    <property type="entry name" value="ConA-like_dom_sf"/>
</dbReference>
<dbReference type="VEuPathDB" id="TriTrypDB:C3747_12g395"/>
<dbReference type="AlphaFoldDB" id="A0A2V2UNM6"/>
<feature type="domain" description="Sialidase" evidence="3">
    <location>
        <begin position="209"/>
        <end position="540"/>
    </location>
</feature>
<dbReference type="InterPro" id="IPR011040">
    <property type="entry name" value="Sialidase"/>
</dbReference>
<feature type="compositionally biased region" description="Polar residues" evidence="1">
    <location>
        <begin position="123"/>
        <end position="133"/>
    </location>
</feature>
<reference evidence="5 6" key="1">
    <citation type="journal article" date="2018" name="Microb. Genom.">
        <title>Expanding an expanded genome: long-read sequencing of Trypanosoma cruzi.</title>
        <authorList>
            <person name="Berna L."/>
            <person name="Rodriguez M."/>
            <person name="Chiribao M.L."/>
            <person name="Parodi-Talice A."/>
            <person name="Pita S."/>
            <person name="Rijo G."/>
            <person name="Alvarez-Valin F."/>
            <person name="Robello C."/>
        </authorList>
    </citation>
    <scope>NUCLEOTIDE SEQUENCE [LARGE SCALE GENOMIC DNA]</scope>
    <source>
        <strain evidence="5 6">Dm28c</strain>
    </source>
</reference>
<dbReference type="InterPro" id="IPR036278">
    <property type="entry name" value="Sialidase_sf"/>
</dbReference>
<dbReference type="VEuPathDB" id="TriTrypDB:TcG_08227"/>
<dbReference type="VEuPathDB" id="TriTrypDB:TcCLB.510907.10"/>
<dbReference type="EMBL" id="PRFA01000148">
    <property type="protein sequence ID" value="PWU85680.1"/>
    <property type="molecule type" value="Genomic_DNA"/>
</dbReference>
<feature type="compositionally biased region" description="Polar residues" evidence="1">
    <location>
        <begin position="1070"/>
        <end position="1090"/>
    </location>
</feature>
<feature type="compositionally biased region" description="Basic and acidic residues" evidence="1">
    <location>
        <begin position="1022"/>
        <end position="1036"/>
    </location>
</feature>
<dbReference type="InterPro" id="IPR055239">
    <property type="entry name" value="TS_C"/>
</dbReference>
<dbReference type="VEuPathDB" id="TriTrypDB:Tc_MARK_8125"/>
<dbReference type="VEuPathDB" id="TriTrypDB:TcCL_Unassigned02306"/>
<feature type="compositionally biased region" description="Basic and acidic residues" evidence="1">
    <location>
        <begin position="135"/>
        <end position="144"/>
    </location>
</feature>
<evidence type="ECO:0000256" key="2">
    <source>
        <dbReference type="SAM" id="Phobius"/>
    </source>
</evidence>
<dbReference type="Gene3D" id="2.120.10.10">
    <property type="match status" value="1"/>
</dbReference>
<dbReference type="VEuPathDB" id="TriTrypDB:BCY84_04533"/>
<dbReference type="VEuPathDB" id="TriTrypDB:TcCLB.506427.10"/>
<dbReference type="VEuPathDB" id="TriTrypDB:TCDM_13404"/>
<feature type="region of interest" description="Disordered" evidence="1">
    <location>
        <begin position="834"/>
        <end position="1090"/>
    </location>
</feature>
<feature type="region of interest" description="Disordered" evidence="1">
    <location>
        <begin position="121"/>
        <end position="147"/>
    </location>
</feature>
<dbReference type="VEuPathDB" id="TriTrypDB:TCSYLVIO_010049"/>
<dbReference type="GO" id="GO:0004308">
    <property type="term" value="F:exo-alpha-sialidase activity"/>
    <property type="evidence" value="ECO:0007669"/>
    <property type="project" value="InterPro"/>
</dbReference>
<evidence type="ECO:0000313" key="5">
    <source>
        <dbReference type="EMBL" id="PWU85680.1"/>
    </source>
</evidence>
<keyword evidence="2" id="KW-1133">Transmembrane helix</keyword>
<dbReference type="InterPro" id="IPR021287">
    <property type="entry name" value="Trans-sialidase_CS"/>
</dbReference>
<evidence type="ECO:0000313" key="6">
    <source>
        <dbReference type="Proteomes" id="UP000246121"/>
    </source>
</evidence>
<evidence type="ECO:0000256" key="1">
    <source>
        <dbReference type="SAM" id="MobiDB-lite"/>
    </source>
</evidence>
<dbReference type="SUPFAM" id="SSF49899">
    <property type="entry name" value="Concanavalin A-like lectins/glucanases"/>
    <property type="match status" value="1"/>
</dbReference>
<protein>
    <submittedName>
        <fullName evidence="5">Putative trans-sialidase, Group VIII</fullName>
    </submittedName>
</protein>
<dbReference type="PRINTS" id="PR01803">
    <property type="entry name" value="TCSIALIDASE"/>
</dbReference>
<feature type="transmembrane region" description="Helical" evidence="2">
    <location>
        <begin position="153"/>
        <end position="175"/>
    </location>
</feature>
<dbReference type="VEuPathDB" id="TriTrypDB:C4B63_148g10"/>
<dbReference type="VEuPathDB" id="TriTrypDB:TcBrA4_0141170"/>
<organism evidence="5 6">
    <name type="scientific">Trypanosoma cruzi</name>
    <dbReference type="NCBI Taxonomy" id="5693"/>
    <lineage>
        <taxon>Eukaryota</taxon>
        <taxon>Discoba</taxon>
        <taxon>Euglenozoa</taxon>
        <taxon>Kinetoplastea</taxon>
        <taxon>Metakinetoplastina</taxon>
        <taxon>Trypanosomatida</taxon>
        <taxon>Trypanosomatidae</taxon>
        <taxon>Trypanosoma</taxon>
        <taxon>Schizotrypanum</taxon>
    </lineage>
</organism>
<dbReference type="VEuPathDB" id="TriTrypDB:TcCLB.508603.10"/>
<feature type="domain" description="Trans-sialidase C-terminal" evidence="4">
    <location>
        <begin position="600"/>
        <end position="822"/>
    </location>
</feature>
<dbReference type="Proteomes" id="UP000246121">
    <property type="component" value="Unassembled WGS sequence"/>
</dbReference>
<dbReference type="VEuPathDB" id="TriTrypDB:TcCLB.509157.170"/>
<dbReference type="VEuPathDB" id="TriTrypDB:Tc_MARK_6679"/>
<name>A0A2V2UNM6_TRYCR</name>
<evidence type="ECO:0000259" key="4">
    <source>
        <dbReference type="Pfam" id="PF22925"/>
    </source>
</evidence>
<keyword evidence="2" id="KW-0812">Transmembrane</keyword>
<dbReference type="VEuPathDB" id="TriTrypDB:TcYC6_0130690"/>